<accession>A0A0A7GDD1</accession>
<organism evidence="2 3">
    <name type="scientific">Geoglobus acetivorans</name>
    <dbReference type="NCBI Taxonomy" id="565033"/>
    <lineage>
        <taxon>Archaea</taxon>
        <taxon>Methanobacteriati</taxon>
        <taxon>Methanobacteriota</taxon>
        <taxon>Archaeoglobi</taxon>
        <taxon>Archaeoglobales</taxon>
        <taxon>Archaeoglobaceae</taxon>
        <taxon>Geoglobus</taxon>
    </lineage>
</organism>
<evidence type="ECO:0000313" key="2">
    <source>
        <dbReference type="EMBL" id="AIY90080.1"/>
    </source>
</evidence>
<keyword evidence="1" id="KW-0472">Membrane</keyword>
<dbReference type="RefSeq" id="WP_048091733.1">
    <property type="nucleotide sequence ID" value="NZ_CP009552.1"/>
</dbReference>
<dbReference type="GeneID" id="24797623"/>
<gene>
    <name evidence="2" type="ORF">GACE_1036</name>
</gene>
<dbReference type="Proteomes" id="UP000030624">
    <property type="component" value="Chromosome"/>
</dbReference>
<keyword evidence="1" id="KW-1133">Transmembrane helix</keyword>
<dbReference type="AlphaFoldDB" id="A0A0A7GDD1"/>
<dbReference type="EMBL" id="CP009552">
    <property type="protein sequence ID" value="AIY90080.1"/>
    <property type="molecule type" value="Genomic_DNA"/>
</dbReference>
<dbReference type="HOGENOM" id="CLU_1399694_0_0_2"/>
<reference evidence="2 3" key="1">
    <citation type="journal article" date="2015" name="Appl. Environ. Microbiol.">
        <title>The Geoglobus acetivorans genome: Fe(III) reduction, acetate utilization, autotrophic growth, and degradation of aromatic compounds in a hyperthermophilic archaeon.</title>
        <authorList>
            <person name="Mardanov A.V."/>
            <person name="Slododkina G.B."/>
            <person name="Slobodkin A.I."/>
            <person name="Beletsky A.V."/>
            <person name="Gavrilov S.N."/>
            <person name="Kublanov I.V."/>
            <person name="Bonch-Osmolovskaya E.A."/>
            <person name="Skryabin K.G."/>
            <person name="Ravin N.V."/>
        </authorList>
    </citation>
    <scope>NUCLEOTIDE SEQUENCE [LARGE SCALE GENOMIC DNA]</scope>
    <source>
        <strain evidence="2 3">SBH6</strain>
    </source>
</reference>
<protein>
    <submittedName>
        <fullName evidence="2">Uncharacterized protein</fullName>
    </submittedName>
</protein>
<feature type="transmembrane region" description="Helical" evidence="1">
    <location>
        <begin position="35"/>
        <end position="53"/>
    </location>
</feature>
<evidence type="ECO:0000313" key="3">
    <source>
        <dbReference type="Proteomes" id="UP000030624"/>
    </source>
</evidence>
<feature type="transmembrane region" description="Helical" evidence="1">
    <location>
        <begin position="142"/>
        <end position="160"/>
    </location>
</feature>
<evidence type="ECO:0000256" key="1">
    <source>
        <dbReference type="SAM" id="Phobius"/>
    </source>
</evidence>
<proteinExistence type="predicted"/>
<feature type="transmembrane region" description="Helical" evidence="1">
    <location>
        <begin position="59"/>
        <end position="81"/>
    </location>
</feature>
<dbReference type="STRING" id="565033.GACE_1036"/>
<feature type="transmembrane region" description="Helical" evidence="1">
    <location>
        <begin position="172"/>
        <end position="193"/>
    </location>
</feature>
<sequence>MNYRHLSLTLAVISGIVSVNHFIQTPLYGFVKMFIPDAVVYTIVAIPVIAYLANRSVFSIPYFIVLLMLTILPSATGFEVFEGILDSIYYLGFRDISKEIAGLLNFPFSMETAYIIFSAFIVSVFAEGVENHRVFESNHGKGYGYLPTFMLVLVILAAYYNILSGIPRLDAGFVQALIAAFAILMALWAMWWWK</sequence>
<keyword evidence="1" id="KW-0812">Transmembrane</keyword>
<name>A0A0A7GDD1_GEOAI</name>
<feature type="transmembrane region" description="Helical" evidence="1">
    <location>
        <begin position="6"/>
        <end position="23"/>
    </location>
</feature>
<dbReference type="KEGG" id="gac:GACE_1036"/>